<gene>
    <name evidence="6" type="ORF">DFJ69_4929</name>
</gene>
<evidence type="ECO:0000256" key="2">
    <source>
        <dbReference type="ARBA" id="ARBA00022676"/>
    </source>
</evidence>
<comment type="caution">
    <text evidence="6">The sequence shown here is derived from an EMBL/GenBank/DDBJ whole genome shotgun (WGS) entry which is preliminary data.</text>
</comment>
<feature type="region of interest" description="Disordered" evidence="4">
    <location>
        <begin position="266"/>
        <end position="285"/>
    </location>
</feature>
<feature type="domain" description="Glycosyltransferase 2-like" evidence="5">
    <location>
        <begin position="11"/>
        <end position="167"/>
    </location>
</feature>
<evidence type="ECO:0000259" key="5">
    <source>
        <dbReference type="Pfam" id="PF00535"/>
    </source>
</evidence>
<dbReference type="Gene3D" id="3.90.550.10">
    <property type="entry name" value="Spore Coat Polysaccharide Biosynthesis Protein SpsA, Chain A"/>
    <property type="match status" value="1"/>
</dbReference>
<reference evidence="6 7" key="1">
    <citation type="submission" date="2018-08" db="EMBL/GenBank/DDBJ databases">
        <title>Sequencing the genomes of 1000 actinobacteria strains.</title>
        <authorList>
            <person name="Klenk H.-P."/>
        </authorList>
    </citation>
    <scope>NUCLEOTIDE SEQUENCE [LARGE SCALE GENOMIC DNA]</scope>
    <source>
        <strain evidence="6 7">DSM 43927</strain>
    </source>
</reference>
<accession>A0A3D9STY6</accession>
<dbReference type="PANTHER" id="PTHR43685:SF5">
    <property type="entry name" value="GLYCOSYLTRANSFERASE EPSE-RELATED"/>
    <property type="match status" value="1"/>
</dbReference>
<organism evidence="6 7">
    <name type="scientific">Thermomonospora umbrina</name>
    <dbReference type="NCBI Taxonomy" id="111806"/>
    <lineage>
        <taxon>Bacteria</taxon>
        <taxon>Bacillati</taxon>
        <taxon>Actinomycetota</taxon>
        <taxon>Actinomycetes</taxon>
        <taxon>Streptosporangiales</taxon>
        <taxon>Thermomonosporaceae</taxon>
        <taxon>Thermomonospora</taxon>
    </lineage>
</organism>
<keyword evidence="7" id="KW-1185">Reference proteome</keyword>
<dbReference type="AlphaFoldDB" id="A0A3D9STY6"/>
<dbReference type="Pfam" id="PF00535">
    <property type="entry name" value="Glycos_transf_2"/>
    <property type="match status" value="1"/>
</dbReference>
<protein>
    <submittedName>
        <fullName evidence="6">GT2 family glycosyltransferase</fullName>
    </submittedName>
</protein>
<evidence type="ECO:0000256" key="3">
    <source>
        <dbReference type="ARBA" id="ARBA00022679"/>
    </source>
</evidence>
<dbReference type="InterPro" id="IPR001173">
    <property type="entry name" value="Glyco_trans_2-like"/>
</dbReference>
<dbReference type="OrthoDB" id="9787979at2"/>
<keyword evidence="2" id="KW-0328">Glycosyltransferase</keyword>
<evidence type="ECO:0000256" key="1">
    <source>
        <dbReference type="ARBA" id="ARBA00006739"/>
    </source>
</evidence>
<comment type="similarity">
    <text evidence="1">Belongs to the glycosyltransferase 2 family.</text>
</comment>
<name>A0A3D9STY6_9ACTN</name>
<dbReference type="Proteomes" id="UP000256661">
    <property type="component" value="Unassembled WGS sequence"/>
</dbReference>
<evidence type="ECO:0000313" key="7">
    <source>
        <dbReference type="Proteomes" id="UP000256661"/>
    </source>
</evidence>
<dbReference type="PANTHER" id="PTHR43685">
    <property type="entry name" value="GLYCOSYLTRANSFERASE"/>
    <property type="match status" value="1"/>
</dbReference>
<dbReference type="RefSeq" id="WP_116024726.1">
    <property type="nucleotide sequence ID" value="NZ_QTTT01000001.1"/>
</dbReference>
<evidence type="ECO:0000313" key="6">
    <source>
        <dbReference type="EMBL" id="REE99416.1"/>
    </source>
</evidence>
<sequence length="285" mass="30746">MSRAARGSDVTVVIATRDRRAELAATLDRLRGLPEGPRVIVVDNGSRDGTARMVRDRFPDVRVVPLRHNLGACARNIGVRHAETPLVAFSDDDSWWEAGALAAAERCFRAHPRLGLLVGRIRRAPDGNVDHVSRKMAAAPLGRDADLPGPSVMGFRACSAVVRRRAFLDAGGFDDLLFFDGAESLLALDLAAAGWGLAYVEDATAWHAPSRHRAPPRGGREWLRLPRALHGTRRLVTRAGPAAVRGGPAPLTALVGLARRLPHALVGRRRPSSSAHPVGRPHEPE</sequence>
<dbReference type="SUPFAM" id="SSF53448">
    <property type="entry name" value="Nucleotide-diphospho-sugar transferases"/>
    <property type="match status" value="1"/>
</dbReference>
<dbReference type="InterPro" id="IPR029044">
    <property type="entry name" value="Nucleotide-diphossugar_trans"/>
</dbReference>
<proteinExistence type="inferred from homology"/>
<dbReference type="GO" id="GO:0016757">
    <property type="term" value="F:glycosyltransferase activity"/>
    <property type="evidence" value="ECO:0007669"/>
    <property type="project" value="UniProtKB-KW"/>
</dbReference>
<dbReference type="InterPro" id="IPR050834">
    <property type="entry name" value="Glycosyltransf_2"/>
</dbReference>
<dbReference type="EMBL" id="QTTT01000001">
    <property type="protein sequence ID" value="REE99416.1"/>
    <property type="molecule type" value="Genomic_DNA"/>
</dbReference>
<keyword evidence="3 6" id="KW-0808">Transferase</keyword>
<evidence type="ECO:0000256" key="4">
    <source>
        <dbReference type="SAM" id="MobiDB-lite"/>
    </source>
</evidence>